<protein>
    <submittedName>
        <fullName evidence="2">Helix-turn-helix</fullName>
    </submittedName>
</protein>
<feature type="domain" description="HTH cro/C1-type" evidence="1">
    <location>
        <begin position="9"/>
        <end position="51"/>
    </location>
</feature>
<gene>
    <name evidence="2" type="ORF">SAMN05216216_1514</name>
</gene>
<name>A0A1G9JI26_9BACL</name>
<dbReference type="STRING" id="576118.SAMN05216216_1514"/>
<evidence type="ECO:0000259" key="1">
    <source>
        <dbReference type="PROSITE" id="PS50943"/>
    </source>
</evidence>
<organism evidence="2 3">
    <name type="scientific">Lacicoccus qingdaonensis</name>
    <dbReference type="NCBI Taxonomy" id="576118"/>
    <lineage>
        <taxon>Bacteria</taxon>
        <taxon>Bacillati</taxon>
        <taxon>Bacillota</taxon>
        <taxon>Bacilli</taxon>
        <taxon>Bacillales</taxon>
        <taxon>Salinicoccaceae</taxon>
        <taxon>Lacicoccus</taxon>
    </lineage>
</organism>
<sequence length="67" mass="7464">MFLNGWMISDFAKEVAVSSNHLSNVINNKTSISPRLAKKMAIALDVKIADLFEVHIGKEKDIYGNKT</sequence>
<dbReference type="Pfam" id="PF01381">
    <property type="entry name" value="HTH_3"/>
    <property type="match status" value="1"/>
</dbReference>
<keyword evidence="3" id="KW-1185">Reference proteome</keyword>
<dbReference type="AlphaFoldDB" id="A0A1G9JI26"/>
<dbReference type="GO" id="GO:0003677">
    <property type="term" value="F:DNA binding"/>
    <property type="evidence" value="ECO:0007669"/>
    <property type="project" value="InterPro"/>
</dbReference>
<accession>A0A1G9JI26</accession>
<dbReference type="Proteomes" id="UP000199008">
    <property type="component" value="Unassembled WGS sequence"/>
</dbReference>
<evidence type="ECO:0000313" key="2">
    <source>
        <dbReference type="EMBL" id="SDL37041.1"/>
    </source>
</evidence>
<dbReference type="PROSITE" id="PS50943">
    <property type="entry name" value="HTH_CROC1"/>
    <property type="match status" value="1"/>
</dbReference>
<dbReference type="EMBL" id="FNFY01000051">
    <property type="protein sequence ID" value="SDL37041.1"/>
    <property type="molecule type" value="Genomic_DNA"/>
</dbReference>
<dbReference type="SUPFAM" id="SSF47413">
    <property type="entry name" value="lambda repressor-like DNA-binding domains"/>
    <property type="match status" value="1"/>
</dbReference>
<dbReference type="Gene3D" id="1.10.260.40">
    <property type="entry name" value="lambda repressor-like DNA-binding domains"/>
    <property type="match status" value="1"/>
</dbReference>
<reference evidence="3" key="1">
    <citation type="submission" date="2016-10" db="EMBL/GenBank/DDBJ databases">
        <authorList>
            <person name="Varghese N."/>
            <person name="Submissions S."/>
        </authorList>
    </citation>
    <scope>NUCLEOTIDE SEQUENCE [LARGE SCALE GENOMIC DNA]</scope>
    <source>
        <strain evidence="3">CGMCC 1.8895</strain>
    </source>
</reference>
<evidence type="ECO:0000313" key="3">
    <source>
        <dbReference type="Proteomes" id="UP000199008"/>
    </source>
</evidence>
<dbReference type="InterPro" id="IPR001387">
    <property type="entry name" value="Cro/C1-type_HTH"/>
</dbReference>
<dbReference type="CDD" id="cd00093">
    <property type="entry name" value="HTH_XRE"/>
    <property type="match status" value="1"/>
</dbReference>
<dbReference type="InterPro" id="IPR010982">
    <property type="entry name" value="Lambda_DNA-bd_dom_sf"/>
</dbReference>
<proteinExistence type="predicted"/>